<evidence type="ECO:0000259" key="3">
    <source>
        <dbReference type="PROSITE" id="PS01031"/>
    </source>
</evidence>
<proteinExistence type="inferred from homology"/>
<dbReference type="Gene3D" id="2.60.40.790">
    <property type="match status" value="1"/>
</dbReference>
<feature type="domain" description="SHSP" evidence="3">
    <location>
        <begin position="83"/>
        <end position="194"/>
    </location>
</feature>
<dbReference type="GO" id="GO:0005737">
    <property type="term" value="C:cytoplasm"/>
    <property type="evidence" value="ECO:0007669"/>
    <property type="project" value="TreeGrafter"/>
</dbReference>
<dbReference type="OrthoDB" id="10060792at2759"/>
<protein>
    <recommendedName>
        <fullName evidence="3">SHSP domain-containing protein</fullName>
    </recommendedName>
</protein>
<dbReference type="PANTHER" id="PTHR45640:SF26">
    <property type="entry name" value="RE23625P"/>
    <property type="match status" value="1"/>
</dbReference>
<dbReference type="GO" id="GO:0051082">
    <property type="term" value="F:unfolded protein binding"/>
    <property type="evidence" value="ECO:0007669"/>
    <property type="project" value="TreeGrafter"/>
</dbReference>
<dbReference type="Proteomes" id="UP000494106">
    <property type="component" value="Unassembled WGS sequence"/>
</dbReference>
<dbReference type="GO" id="GO:0005634">
    <property type="term" value="C:nucleus"/>
    <property type="evidence" value="ECO:0007669"/>
    <property type="project" value="TreeGrafter"/>
</dbReference>
<reference evidence="6 7" key="1">
    <citation type="submission" date="2020-04" db="EMBL/GenBank/DDBJ databases">
        <authorList>
            <person name="Wallbank WR R."/>
            <person name="Pardo Diaz C."/>
            <person name="Kozak K."/>
            <person name="Martin S."/>
            <person name="Jiggins C."/>
            <person name="Moest M."/>
            <person name="Warren A I."/>
            <person name="Byers J.R.P. K."/>
            <person name="Montejo-Kovacevich G."/>
            <person name="Yen C E."/>
        </authorList>
    </citation>
    <scope>NUCLEOTIDE SEQUENCE [LARGE SCALE GENOMIC DNA]</scope>
</reference>
<dbReference type="GO" id="GO:0042026">
    <property type="term" value="P:protein refolding"/>
    <property type="evidence" value="ECO:0007669"/>
    <property type="project" value="TreeGrafter"/>
</dbReference>
<dbReference type="AlphaFoldDB" id="A0A8S0ZA36"/>
<sequence length="195" mass="22155">MSTTKPTEEHVPAIAIKQNIPIQLTELATFDDTYAFMKERFVEEMKRVDSQMARLNKALTNFYHQTVTVQTGLTSKSDENESDWDSIANSPLVEGEGESRTLKLQFDLSQFDPEEVTVIVADDVLTVSAKHAEKDEKYNIYREYNRQFQLPAGTNPDRVISSMSRDGILTVHAPLLNPVEATLSEHRPQLLRIDN</sequence>
<evidence type="ECO:0000313" key="5">
    <source>
        <dbReference type="EMBL" id="CAB3249714.1"/>
    </source>
</evidence>
<dbReference type="InterPro" id="IPR002068">
    <property type="entry name" value="A-crystallin/Hsp20_dom"/>
</dbReference>
<dbReference type="PANTHER" id="PTHR45640">
    <property type="entry name" value="HEAT SHOCK PROTEIN HSP-12.2-RELATED"/>
    <property type="match status" value="1"/>
</dbReference>
<comment type="caution">
    <text evidence="4">The sequence shown here is derived from an EMBL/GenBank/DDBJ whole genome shotgun (WGS) entry which is preliminary data.</text>
</comment>
<dbReference type="PROSITE" id="PS01031">
    <property type="entry name" value="SHSP"/>
    <property type="match status" value="1"/>
</dbReference>
<evidence type="ECO:0000313" key="4">
    <source>
        <dbReference type="EMBL" id="CAB3229692.1"/>
    </source>
</evidence>
<name>A0A8S0ZA36_ARCPL</name>
<dbReference type="Pfam" id="PF00011">
    <property type="entry name" value="HSP20"/>
    <property type="match status" value="1"/>
</dbReference>
<dbReference type="EMBL" id="CADEBD010000286">
    <property type="protein sequence ID" value="CAB3229692.1"/>
    <property type="molecule type" value="Genomic_DNA"/>
</dbReference>
<dbReference type="GO" id="GO:0009408">
    <property type="term" value="P:response to heat"/>
    <property type="evidence" value="ECO:0007669"/>
    <property type="project" value="TreeGrafter"/>
</dbReference>
<dbReference type="PRINTS" id="PR00299">
    <property type="entry name" value="ACRYSTALLIN"/>
</dbReference>
<evidence type="ECO:0000256" key="2">
    <source>
        <dbReference type="RuleBase" id="RU003616"/>
    </source>
</evidence>
<keyword evidence="6" id="KW-1185">Reference proteome</keyword>
<dbReference type="InterPro" id="IPR008978">
    <property type="entry name" value="HSP20-like_chaperone"/>
</dbReference>
<evidence type="ECO:0000256" key="1">
    <source>
        <dbReference type="PROSITE-ProRule" id="PRU00285"/>
    </source>
</evidence>
<dbReference type="EMBL" id="CADEBC010000540">
    <property type="protein sequence ID" value="CAB3249714.1"/>
    <property type="molecule type" value="Genomic_DNA"/>
</dbReference>
<organism evidence="4 7">
    <name type="scientific">Arctia plantaginis</name>
    <name type="common">Wood tiger moth</name>
    <name type="synonym">Phalaena plantaginis</name>
    <dbReference type="NCBI Taxonomy" id="874455"/>
    <lineage>
        <taxon>Eukaryota</taxon>
        <taxon>Metazoa</taxon>
        <taxon>Ecdysozoa</taxon>
        <taxon>Arthropoda</taxon>
        <taxon>Hexapoda</taxon>
        <taxon>Insecta</taxon>
        <taxon>Pterygota</taxon>
        <taxon>Neoptera</taxon>
        <taxon>Endopterygota</taxon>
        <taxon>Lepidoptera</taxon>
        <taxon>Glossata</taxon>
        <taxon>Ditrysia</taxon>
        <taxon>Noctuoidea</taxon>
        <taxon>Erebidae</taxon>
        <taxon>Arctiinae</taxon>
        <taxon>Arctia</taxon>
    </lineage>
</organism>
<dbReference type="SUPFAM" id="SSF49764">
    <property type="entry name" value="HSP20-like chaperones"/>
    <property type="match status" value="1"/>
</dbReference>
<accession>A0A8S0ZA36</accession>
<gene>
    <name evidence="5" type="ORF">APLA_LOCUS12212</name>
    <name evidence="4" type="ORF">APLA_LOCUS4264</name>
</gene>
<dbReference type="Proteomes" id="UP000494256">
    <property type="component" value="Unassembled WGS sequence"/>
</dbReference>
<comment type="similarity">
    <text evidence="1 2">Belongs to the small heat shock protein (HSP20) family.</text>
</comment>
<evidence type="ECO:0000313" key="6">
    <source>
        <dbReference type="Proteomes" id="UP000494106"/>
    </source>
</evidence>
<dbReference type="CDD" id="cd06526">
    <property type="entry name" value="metazoan_ACD"/>
    <property type="match status" value="1"/>
</dbReference>
<dbReference type="InterPro" id="IPR001436">
    <property type="entry name" value="Alpha-crystallin/sHSP_animal"/>
</dbReference>
<evidence type="ECO:0000313" key="7">
    <source>
        <dbReference type="Proteomes" id="UP000494256"/>
    </source>
</evidence>